<dbReference type="InterPro" id="IPR012902">
    <property type="entry name" value="N_methyl_site"/>
</dbReference>
<evidence type="ECO:0000256" key="1">
    <source>
        <dbReference type="ARBA" id="ARBA00004167"/>
    </source>
</evidence>
<dbReference type="Proteomes" id="UP000538931">
    <property type="component" value="Unassembled WGS sequence"/>
</dbReference>
<feature type="transmembrane region" description="Helical" evidence="6">
    <location>
        <begin position="20"/>
        <end position="38"/>
    </location>
</feature>
<keyword evidence="4 6" id="KW-1133">Transmembrane helix</keyword>
<keyword evidence="5 6" id="KW-0472">Membrane</keyword>
<sequence>MRSLGILRQKQQVGFTLMELMIVVAIAGILAAIALPAYNESIRKSKRAEGAAALANYAQRFERCFTESFSYTGTNCPAVNDGSSNSTENGYYNIKVESTATSYTLTALKTFDDDYCGDLSLTHTGQKAETGTKGVSYCW</sequence>
<proteinExistence type="predicted"/>
<dbReference type="PANTHER" id="PTHR30093:SF44">
    <property type="entry name" value="TYPE II SECRETION SYSTEM CORE PROTEIN G"/>
    <property type="match status" value="1"/>
</dbReference>
<dbReference type="InterPro" id="IPR045584">
    <property type="entry name" value="Pilin-like"/>
</dbReference>
<evidence type="ECO:0000256" key="6">
    <source>
        <dbReference type="SAM" id="Phobius"/>
    </source>
</evidence>
<evidence type="ECO:0000256" key="2">
    <source>
        <dbReference type="ARBA" id="ARBA00022481"/>
    </source>
</evidence>
<dbReference type="Pfam" id="PF07963">
    <property type="entry name" value="N_methyl"/>
    <property type="match status" value="1"/>
</dbReference>
<dbReference type="NCBIfam" id="TIGR02532">
    <property type="entry name" value="IV_pilin_GFxxxE"/>
    <property type="match status" value="1"/>
</dbReference>
<dbReference type="GO" id="GO:0016020">
    <property type="term" value="C:membrane"/>
    <property type="evidence" value="ECO:0007669"/>
    <property type="project" value="UniProtKB-SubCell"/>
</dbReference>
<dbReference type="RefSeq" id="WP_181736995.1">
    <property type="nucleotide sequence ID" value="NZ_JACEMT010000033.1"/>
</dbReference>
<organism evidence="7 8">
    <name type="scientific">Marinobacterium marinum</name>
    <dbReference type="NCBI Taxonomy" id="2756129"/>
    <lineage>
        <taxon>Bacteria</taxon>
        <taxon>Pseudomonadati</taxon>
        <taxon>Pseudomonadota</taxon>
        <taxon>Gammaproteobacteria</taxon>
        <taxon>Oceanospirillales</taxon>
        <taxon>Oceanospirillaceae</taxon>
        <taxon>Marinobacterium</taxon>
    </lineage>
</organism>
<evidence type="ECO:0000256" key="3">
    <source>
        <dbReference type="ARBA" id="ARBA00022692"/>
    </source>
</evidence>
<evidence type="ECO:0000256" key="4">
    <source>
        <dbReference type="ARBA" id="ARBA00022989"/>
    </source>
</evidence>
<accession>A0A7W1WW44</accession>
<reference evidence="7 8" key="1">
    <citation type="submission" date="2020-07" db="EMBL/GenBank/DDBJ databases">
        <title>Bacterium isolated from marien macroalgae.</title>
        <authorList>
            <person name="Zhu K."/>
            <person name="Lu D."/>
            <person name="Du Z."/>
        </authorList>
    </citation>
    <scope>NUCLEOTIDE SEQUENCE [LARGE SCALE GENOMIC DNA]</scope>
    <source>
        <strain evidence="7 8">3-1745</strain>
    </source>
</reference>
<gene>
    <name evidence="7" type="ORF">H1S06_02830</name>
</gene>
<evidence type="ECO:0000256" key="5">
    <source>
        <dbReference type="ARBA" id="ARBA00023136"/>
    </source>
</evidence>
<keyword evidence="8" id="KW-1185">Reference proteome</keyword>
<dbReference type="GO" id="GO:0043683">
    <property type="term" value="P:type IV pilus assembly"/>
    <property type="evidence" value="ECO:0007669"/>
    <property type="project" value="InterPro"/>
</dbReference>
<name>A0A7W1WW44_9GAMM</name>
<dbReference type="InterPro" id="IPR031982">
    <property type="entry name" value="PilE-like"/>
</dbReference>
<evidence type="ECO:0000313" key="7">
    <source>
        <dbReference type="EMBL" id="MBA4501301.1"/>
    </source>
</evidence>
<dbReference type="Gene3D" id="3.30.700.10">
    <property type="entry name" value="Glycoprotein, Type 4 Pilin"/>
    <property type="match status" value="1"/>
</dbReference>
<comment type="caution">
    <text evidence="7">The sequence shown here is derived from an EMBL/GenBank/DDBJ whole genome shotgun (WGS) entry which is preliminary data.</text>
</comment>
<protein>
    <submittedName>
        <fullName evidence="7">Prepilin-type N-terminal cleavage/methylation domain-containing protein</fullName>
    </submittedName>
</protein>
<dbReference type="AlphaFoldDB" id="A0A7W1WW44"/>
<comment type="subcellular location">
    <subcellularLocation>
        <location evidence="1">Membrane</location>
        <topology evidence="1">Single-pass membrane protein</topology>
    </subcellularLocation>
</comment>
<keyword evidence="2" id="KW-0488">Methylation</keyword>
<dbReference type="PANTHER" id="PTHR30093">
    <property type="entry name" value="GENERAL SECRETION PATHWAY PROTEIN G"/>
    <property type="match status" value="1"/>
</dbReference>
<dbReference type="EMBL" id="JACEMT010000033">
    <property type="protein sequence ID" value="MBA4501301.1"/>
    <property type="molecule type" value="Genomic_DNA"/>
</dbReference>
<dbReference type="SUPFAM" id="SSF54523">
    <property type="entry name" value="Pili subunits"/>
    <property type="match status" value="1"/>
</dbReference>
<dbReference type="Pfam" id="PF16732">
    <property type="entry name" value="ComP_DUS"/>
    <property type="match status" value="1"/>
</dbReference>
<evidence type="ECO:0000313" key="8">
    <source>
        <dbReference type="Proteomes" id="UP000538931"/>
    </source>
</evidence>
<keyword evidence="3 6" id="KW-0812">Transmembrane</keyword>